<reference evidence="2" key="1">
    <citation type="submission" date="2021-01" db="UniProtKB">
        <authorList>
            <consortium name="EnsemblMetazoa"/>
        </authorList>
    </citation>
    <scope>IDENTIFICATION</scope>
    <source>
        <strain evidence="2">DH4</strain>
    </source>
</reference>
<feature type="compositionally biased region" description="Basic and acidic residues" evidence="1">
    <location>
        <begin position="174"/>
        <end position="187"/>
    </location>
</feature>
<name>A0A7M7MUQ6_APIME</name>
<gene>
    <name evidence="4" type="primary">LOC100576592</name>
</gene>
<evidence type="ECO:0000313" key="3">
    <source>
        <dbReference type="Proteomes" id="UP000005203"/>
    </source>
</evidence>
<accession>A0A7M7MUQ6</accession>
<organism evidence="2">
    <name type="scientific">Apis mellifera</name>
    <name type="common">Honeybee</name>
    <dbReference type="NCBI Taxonomy" id="7460"/>
    <lineage>
        <taxon>Eukaryota</taxon>
        <taxon>Metazoa</taxon>
        <taxon>Ecdysozoa</taxon>
        <taxon>Arthropoda</taxon>
        <taxon>Hexapoda</taxon>
        <taxon>Insecta</taxon>
        <taxon>Pterygota</taxon>
        <taxon>Neoptera</taxon>
        <taxon>Endopterygota</taxon>
        <taxon>Hymenoptera</taxon>
        <taxon>Apocrita</taxon>
        <taxon>Aculeata</taxon>
        <taxon>Apoidea</taxon>
        <taxon>Anthophila</taxon>
        <taxon>Apidae</taxon>
        <taxon>Apis</taxon>
    </lineage>
</organism>
<dbReference type="OMA" id="KDFMIFM"/>
<dbReference type="OrthoDB" id="8061005at2759"/>
<dbReference type="Proteomes" id="UP000005203">
    <property type="component" value="Linkage group LG15"/>
</dbReference>
<sequence length="363" mass="42611">MNMYVRPPDPLSDNGDITQNWKQWKKDFMIFMNVSNSMDKPKEQQAYLLRSYIGKIGQNAIEKIVSTNLKERDDINILLAKLDKYFCPSKNEVIERYNFFNSRKKKDESIETYITQLKSKAKTCNFGKMTDSLIRDKIIMEINDKHLRTKIFNTENLNLLILIQIFNEHQNLQKKKEENKTKNDTKNDNASFKNTPKIVKNFDEKTKSSNNNEKSINIQNKRNCKKCNQRHPMKACPAWGLKCEKCGIYNHYTNCCPTQFNEKKKIPSAPSLLDIDPRLYPNLDHIKMSQETMNTCSQHRISSTNSWSWMENKHKMTNENLQNNNIPLPSISNMNTGYEYNMKVPEVDKESTSNIDIYKCRIS</sequence>
<protein>
    <submittedName>
        <fullName evidence="4">Uncharacterized protein LOC100576592 isoform X2</fullName>
    </submittedName>
</protein>
<dbReference type="PANTHER" id="PTHR33198">
    <property type="entry name" value="ANK_REP_REGION DOMAIN-CONTAINING PROTEIN-RELATED"/>
    <property type="match status" value="1"/>
</dbReference>
<feature type="region of interest" description="Disordered" evidence="1">
    <location>
        <begin position="174"/>
        <end position="213"/>
    </location>
</feature>
<dbReference type="AlphaFoldDB" id="A0A7M7MUQ6"/>
<evidence type="ECO:0000256" key="1">
    <source>
        <dbReference type="SAM" id="MobiDB-lite"/>
    </source>
</evidence>
<reference evidence="4" key="2">
    <citation type="submission" date="2025-04" db="UniProtKB">
        <authorList>
            <consortium name="RefSeq"/>
        </authorList>
    </citation>
    <scope>IDENTIFICATION</scope>
    <source>
        <strain evidence="4">DH4</strain>
        <tissue evidence="4">Whole body</tissue>
    </source>
</reference>
<evidence type="ECO:0000313" key="2">
    <source>
        <dbReference type="EnsemblMetazoa" id="XP_026301324"/>
    </source>
</evidence>
<dbReference type="RefSeq" id="XP_026301324.1">
    <property type="nucleotide sequence ID" value="XM_026445539.1"/>
</dbReference>
<dbReference type="EnsemblMetazoa" id="XM_026445539">
    <property type="protein sequence ID" value="XP_026301324"/>
    <property type="gene ID" value="LOC100576592"/>
</dbReference>
<accession>A0A8B8HF10</accession>
<dbReference type="PANTHER" id="PTHR33198:SF20">
    <property type="entry name" value="RETROTRANSPOSON GAG DOMAIN-CONTAINING PROTEIN"/>
    <property type="match status" value="1"/>
</dbReference>
<keyword evidence="3" id="KW-1185">Reference proteome</keyword>
<evidence type="ECO:0000313" key="4">
    <source>
        <dbReference type="RefSeq" id="XP_026301324.1"/>
    </source>
</evidence>
<dbReference type="GeneID" id="100576592"/>
<proteinExistence type="predicted"/>